<dbReference type="FunFam" id="3.40.309.10:FF:000012">
    <property type="entry name" value="Betaine aldehyde dehydrogenase"/>
    <property type="match status" value="1"/>
</dbReference>
<keyword evidence="5" id="KW-1185">Reference proteome</keyword>
<sequence>MLERIAAGDILADALTRGTLLAGGTWRPAAGRDTIEVRDPASGGVLAAVARGRAGDVDVAVGAAADALASWRGLSPATRADLLRAWADLVEARGADVDALERLDVGRPAGAPPALGASIRYFAGLVDKVHGRSLPTRSQTTLALTVREPYGVVGSIIPWNAPASAFVNDVAPAIGAGNTIVVKPSEEAPLAPLLLARLALEAGIPPGVVNVVTGYGAEAGAALAGHAGIGRMSFTGSPQTGRSVMAACARNITPLHLELGGKTPQVVFADADLEAALPHLVKSITFNTGQICVAGSRVVVERAVHAELVERLTRAFEQIRIGTWDQAADMGPLISARQLERVRGYIEAGVEEGARLVTGGAGRPDGVPAGGHFVRPTLFDHVDPAMRIAQEEIFGPVLAVIPVDGESEAVDVANDTPYGLAASVWTRDVGRAVRVSRAVQAGHVHVNTVGSAGVIGAPFGGYKNSGFGRTLGLDAVEEYTQTKTISFDGSL</sequence>
<dbReference type="InterPro" id="IPR016163">
    <property type="entry name" value="Ald_DH_C"/>
</dbReference>
<comment type="similarity">
    <text evidence="1">Belongs to the aldehyde dehydrogenase family.</text>
</comment>
<dbReference type="Pfam" id="PF00171">
    <property type="entry name" value="Aldedh"/>
    <property type="match status" value="1"/>
</dbReference>
<evidence type="ECO:0000256" key="1">
    <source>
        <dbReference type="ARBA" id="ARBA00009986"/>
    </source>
</evidence>
<evidence type="ECO:0000259" key="3">
    <source>
        <dbReference type="Pfam" id="PF00171"/>
    </source>
</evidence>
<name>A0A940XME1_9ACTN</name>
<comment type="caution">
    <text evidence="4">The sequence shown here is derived from an EMBL/GenBank/DDBJ whole genome shotgun (WGS) entry which is preliminary data.</text>
</comment>
<dbReference type="InterPro" id="IPR016161">
    <property type="entry name" value="Ald_DH/histidinol_DH"/>
</dbReference>
<evidence type="ECO:0000256" key="2">
    <source>
        <dbReference type="ARBA" id="ARBA00023002"/>
    </source>
</evidence>
<dbReference type="EMBL" id="JAGPNL010000002">
    <property type="protein sequence ID" value="MBQ0827219.1"/>
    <property type="molecule type" value="Genomic_DNA"/>
</dbReference>
<organism evidence="4 5">
    <name type="scientific">Streptomyces tagetis</name>
    <dbReference type="NCBI Taxonomy" id="2820809"/>
    <lineage>
        <taxon>Bacteria</taxon>
        <taxon>Bacillati</taxon>
        <taxon>Actinomycetota</taxon>
        <taxon>Actinomycetes</taxon>
        <taxon>Kitasatosporales</taxon>
        <taxon>Streptomycetaceae</taxon>
        <taxon>Streptomyces</taxon>
    </lineage>
</organism>
<dbReference type="PANTHER" id="PTHR11699">
    <property type="entry name" value="ALDEHYDE DEHYDROGENASE-RELATED"/>
    <property type="match status" value="1"/>
</dbReference>
<dbReference type="AlphaFoldDB" id="A0A940XME1"/>
<dbReference type="Gene3D" id="3.40.605.10">
    <property type="entry name" value="Aldehyde Dehydrogenase, Chain A, domain 1"/>
    <property type="match status" value="1"/>
</dbReference>
<dbReference type="SUPFAM" id="SSF53720">
    <property type="entry name" value="ALDH-like"/>
    <property type="match status" value="1"/>
</dbReference>
<keyword evidence="2" id="KW-0560">Oxidoreductase</keyword>
<dbReference type="Proteomes" id="UP000677875">
    <property type="component" value="Unassembled WGS sequence"/>
</dbReference>
<dbReference type="InterPro" id="IPR016162">
    <property type="entry name" value="Ald_DH_N"/>
</dbReference>
<proteinExistence type="inferred from homology"/>
<feature type="domain" description="Aldehyde dehydrogenase" evidence="3">
    <location>
        <begin position="26"/>
        <end position="485"/>
    </location>
</feature>
<dbReference type="FunFam" id="3.40.605.10:FF:000007">
    <property type="entry name" value="NAD/NADP-dependent betaine aldehyde dehydrogenase"/>
    <property type="match status" value="1"/>
</dbReference>
<dbReference type="RefSeq" id="WP_210871321.1">
    <property type="nucleotide sequence ID" value="NZ_JAGPNL010000002.1"/>
</dbReference>
<evidence type="ECO:0000313" key="5">
    <source>
        <dbReference type="Proteomes" id="UP000677875"/>
    </source>
</evidence>
<reference evidence="4" key="1">
    <citation type="submission" date="2021-04" db="EMBL/GenBank/DDBJ databases">
        <title>Genome seq and assembly of Streptomyces sp. RG38.</title>
        <authorList>
            <person name="Chhetri G."/>
        </authorList>
    </citation>
    <scope>NUCLEOTIDE SEQUENCE</scope>
    <source>
        <strain evidence="4">RG38</strain>
    </source>
</reference>
<dbReference type="Gene3D" id="3.40.309.10">
    <property type="entry name" value="Aldehyde Dehydrogenase, Chain A, domain 2"/>
    <property type="match status" value="1"/>
</dbReference>
<protein>
    <submittedName>
        <fullName evidence="4">Aldehyde dehydrogenase</fullName>
    </submittedName>
</protein>
<gene>
    <name evidence="4" type="ORF">J5Y05_11930</name>
</gene>
<dbReference type="InterPro" id="IPR015590">
    <property type="entry name" value="Aldehyde_DH_dom"/>
</dbReference>
<accession>A0A940XME1</accession>
<evidence type="ECO:0000313" key="4">
    <source>
        <dbReference type="EMBL" id="MBQ0827219.1"/>
    </source>
</evidence>
<dbReference type="GO" id="GO:0016620">
    <property type="term" value="F:oxidoreductase activity, acting on the aldehyde or oxo group of donors, NAD or NADP as acceptor"/>
    <property type="evidence" value="ECO:0007669"/>
    <property type="project" value="InterPro"/>
</dbReference>